<dbReference type="EMBL" id="QRIM01000028">
    <property type="protein sequence ID" value="RHG56077.1"/>
    <property type="molecule type" value="Genomic_DNA"/>
</dbReference>
<gene>
    <name evidence="1" type="ORF">DW252_16200</name>
</gene>
<dbReference type="RefSeq" id="WP_118219617.1">
    <property type="nucleotide sequence ID" value="NZ_QRIM01000028.1"/>
</dbReference>
<comment type="caution">
    <text evidence="1">The sequence shown here is derived from an EMBL/GenBank/DDBJ whole genome shotgun (WGS) entry which is preliminary data.</text>
</comment>
<name>A0A3R6E0I3_9FIRM</name>
<evidence type="ECO:0000313" key="1">
    <source>
        <dbReference type="EMBL" id="RHG56077.1"/>
    </source>
</evidence>
<protein>
    <submittedName>
        <fullName evidence="1">Uncharacterized protein</fullName>
    </submittedName>
</protein>
<dbReference type="AlphaFoldDB" id="A0A3R6E0I3"/>
<accession>A0A3R6E0I3</accession>
<proteinExistence type="predicted"/>
<evidence type="ECO:0000313" key="2">
    <source>
        <dbReference type="Proteomes" id="UP000286595"/>
    </source>
</evidence>
<organism evidence="1 2">
    <name type="scientific">Coprococcus comes</name>
    <dbReference type="NCBI Taxonomy" id="410072"/>
    <lineage>
        <taxon>Bacteria</taxon>
        <taxon>Bacillati</taxon>
        <taxon>Bacillota</taxon>
        <taxon>Clostridia</taxon>
        <taxon>Lachnospirales</taxon>
        <taxon>Lachnospiraceae</taxon>
        <taxon>Coprococcus</taxon>
    </lineage>
</organism>
<reference evidence="1 2" key="1">
    <citation type="submission" date="2018-08" db="EMBL/GenBank/DDBJ databases">
        <title>A genome reference for cultivated species of the human gut microbiota.</title>
        <authorList>
            <person name="Zou Y."/>
            <person name="Xue W."/>
            <person name="Luo G."/>
        </authorList>
    </citation>
    <scope>NUCLEOTIDE SEQUENCE [LARGE SCALE GENOMIC DNA]</scope>
    <source>
        <strain evidence="1 2">AM22-12LB</strain>
    </source>
</reference>
<dbReference type="Proteomes" id="UP000286595">
    <property type="component" value="Unassembled WGS sequence"/>
</dbReference>
<sequence length="329" mass="36903">MIPKVDPSKFPEMLNAITENVRDSYAGMVFIDDPEDLDSWGFTKEQLDELDSFAQKYGLTDVLEINEWNPDSKPDYILSAFSGLVDKIDDLQGRIRPKADDVSIENFIYLNQIKADVPEPDQLAHAEENDHIFGLISKFAEGQDTAFVVQKVNFSGTKQIGEPEYELLPLGPTSGEDLADFTEWFMDDFKSGVDFGCDENREHLAMLAHTGFYREGEYVDQLLTFHQLDFSNAHAVTEKFSFEGRPESNEFMGDLDQLFHDPNSIVSSSDIIDVIENGPIEGVSNGGAPCREHTRLSDKAETVKSACSKIAETEQREPGIEQPTQIEAK</sequence>